<keyword evidence="13 14" id="KW-0998">Cell outer membrane</keyword>
<evidence type="ECO:0000256" key="9">
    <source>
        <dbReference type="ARBA" id="ARBA00023065"/>
    </source>
</evidence>
<dbReference type="Gene3D" id="3.55.50.30">
    <property type="match status" value="1"/>
</dbReference>
<evidence type="ECO:0000256" key="6">
    <source>
        <dbReference type="ARBA" id="ARBA00022692"/>
    </source>
</evidence>
<gene>
    <name evidence="19" type="ORF">ABDB84_04590</name>
</gene>
<keyword evidence="4 14" id="KW-1134">Transmembrane beta strand</keyword>
<evidence type="ECO:0000256" key="13">
    <source>
        <dbReference type="ARBA" id="ARBA00023237"/>
    </source>
</evidence>
<evidence type="ECO:0000256" key="3">
    <source>
        <dbReference type="ARBA" id="ARBA00022448"/>
    </source>
</evidence>
<feature type="signal peptide" evidence="17">
    <location>
        <begin position="1"/>
        <end position="30"/>
    </location>
</feature>
<evidence type="ECO:0000313" key="19">
    <source>
        <dbReference type="EMBL" id="MEN3067746.1"/>
    </source>
</evidence>
<dbReference type="Pfam" id="PF00593">
    <property type="entry name" value="TonB_dep_Rec_b-barrel"/>
    <property type="match status" value="1"/>
</dbReference>
<accession>A0ABU9YVJ1</accession>
<evidence type="ECO:0000256" key="12">
    <source>
        <dbReference type="ARBA" id="ARBA00023170"/>
    </source>
</evidence>
<evidence type="ECO:0000256" key="1">
    <source>
        <dbReference type="ARBA" id="ARBA00004571"/>
    </source>
</evidence>
<evidence type="ECO:0000256" key="5">
    <source>
        <dbReference type="ARBA" id="ARBA00022496"/>
    </source>
</evidence>
<evidence type="ECO:0000256" key="17">
    <source>
        <dbReference type="SAM" id="SignalP"/>
    </source>
</evidence>
<evidence type="ECO:0000256" key="16">
    <source>
        <dbReference type="RuleBase" id="RU003357"/>
    </source>
</evidence>
<dbReference type="Pfam" id="PF07715">
    <property type="entry name" value="Plug"/>
    <property type="match status" value="1"/>
</dbReference>
<evidence type="ECO:0000256" key="8">
    <source>
        <dbReference type="ARBA" id="ARBA00023004"/>
    </source>
</evidence>
<keyword evidence="12 19" id="KW-0675">Receptor</keyword>
<dbReference type="InterPro" id="IPR010917">
    <property type="entry name" value="TonB_rcpt_CS"/>
</dbReference>
<proteinExistence type="inferred from homology"/>
<dbReference type="InterPro" id="IPR039426">
    <property type="entry name" value="TonB-dep_rcpt-like"/>
</dbReference>
<dbReference type="PROSITE" id="PS52016">
    <property type="entry name" value="TONB_DEPENDENT_REC_3"/>
    <property type="match status" value="1"/>
</dbReference>
<organism evidence="19 20">
    <name type="scientific">Uliginosibacterium sediminicola</name>
    <dbReference type="NCBI Taxonomy" id="2024550"/>
    <lineage>
        <taxon>Bacteria</taxon>
        <taxon>Pseudomonadati</taxon>
        <taxon>Pseudomonadota</taxon>
        <taxon>Betaproteobacteria</taxon>
        <taxon>Rhodocyclales</taxon>
        <taxon>Zoogloeaceae</taxon>
        <taxon>Uliginosibacterium</taxon>
    </lineage>
</organism>
<keyword evidence="3 14" id="KW-0813">Transport</keyword>
<dbReference type="InterPro" id="IPR036942">
    <property type="entry name" value="Beta-barrel_TonB_sf"/>
</dbReference>
<reference evidence="19 20" key="1">
    <citation type="journal article" date="2018" name="Int. J. Syst. Evol. Microbiol.">
        <title>Uliginosibacterium sediminicola sp. nov., isolated from freshwater sediment.</title>
        <authorList>
            <person name="Hwang W.M."/>
            <person name="Kim S.M."/>
            <person name="Kang K."/>
            <person name="Ahn T.Y."/>
        </authorList>
    </citation>
    <scope>NUCLEOTIDE SEQUENCE [LARGE SCALE GENOMIC DNA]</scope>
    <source>
        <strain evidence="19 20">M1-21</strain>
    </source>
</reference>
<name>A0ABU9YVJ1_9RHOO</name>
<keyword evidence="10 16" id="KW-0798">TonB box</keyword>
<dbReference type="EMBL" id="JBDIVE010000002">
    <property type="protein sequence ID" value="MEN3067746.1"/>
    <property type="molecule type" value="Genomic_DNA"/>
</dbReference>
<protein>
    <submittedName>
        <fullName evidence="19">TonB-dependent receptor</fullName>
    </submittedName>
</protein>
<keyword evidence="8" id="KW-0408">Iron</keyword>
<dbReference type="InterPro" id="IPR011662">
    <property type="entry name" value="Secretin/TonB_short_N"/>
</dbReference>
<dbReference type="CDD" id="cd01347">
    <property type="entry name" value="ligand_gated_channel"/>
    <property type="match status" value="1"/>
</dbReference>
<dbReference type="NCBIfam" id="TIGR01783">
    <property type="entry name" value="TonB-siderophor"/>
    <property type="match status" value="1"/>
</dbReference>
<keyword evidence="5" id="KW-0410">Iron transport</keyword>
<dbReference type="Proteomes" id="UP001410394">
    <property type="component" value="Unassembled WGS sequence"/>
</dbReference>
<evidence type="ECO:0000256" key="15">
    <source>
        <dbReference type="PROSITE-ProRule" id="PRU10144"/>
    </source>
</evidence>
<dbReference type="RefSeq" id="WP_345918512.1">
    <property type="nucleotide sequence ID" value="NZ_JBDIVE010000002.1"/>
</dbReference>
<comment type="similarity">
    <text evidence="2 14 16">Belongs to the TonB-dependent receptor family.</text>
</comment>
<keyword evidence="20" id="KW-1185">Reference proteome</keyword>
<dbReference type="Gene3D" id="2.170.130.10">
    <property type="entry name" value="TonB-dependent receptor, plug domain"/>
    <property type="match status" value="1"/>
</dbReference>
<keyword evidence="7 17" id="KW-0732">Signal</keyword>
<comment type="caution">
    <text evidence="19">The sequence shown here is derived from an EMBL/GenBank/DDBJ whole genome shotgun (WGS) entry which is preliminary data.</text>
</comment>
<keyword evidence="9" id="KW-0406">Ion transport</keyword>
<feature type="short sequence motif" description="TonB C-terminal box" evidence="15">
    <location>
        <begin position="780"/>
        <end position="797"/>
    </location>
</feature>
<dbReference type="InterPro" id="IPR037066">
    <property type="entry name" value="Plug_dom_sf"/>
</dbReference>
<dbReference type="PROSITE" id="PS01156">
    <property type="entry name" value="TONB_DEPENDENT_REC_2"/>
    <property type="match status" value="1"/>
</dbReference>
<dbReference type="Gene3D" id="2.40.170.20">
    <property type="entry name" value="TonB-dependent receptor, beta-barrel domain"/>
    <property type="match status" value="1"/>
</dbReference>
<feature type="domain" description="Secretin/TonB short N-terminal" evidence="18">
    <location>
        <begin position="65"/>
        <end position="116"/>
    </location>
</feature>
<keyword evidence="6 14" id="KW-0812">Transmembrane</keyword>
<evidence type="ECO:0000256" key="4">
    <source>
        <dbReference type="ARBA" id="ARBA00022452"/>
    </source>
</evidence>
<dbReference type="SMART" id="SM00965">
    <property type="entry name" value="STN"/>
    <property type="match status" value="1"/>
</dbReference>
<sequence length="797" mass="86228">MTHQPHHFALRPLVLLVHAALLCASLPAAAQSAAPASAHSSEQRYEIAAAPLAEALSRFAGAAGVTLAFDAAQLSGLRSQGLQGSYTVAAGFARLLEGSGFDAVPNGAARFSLKKRPPSAASDKPEPQLAAVTVRAGTEASPQTEGKASAGYRSKTLTSLGALGSRSLQETPFAVSVIPQELIENTQAQSADDIYKISPSTRTITAQNTGWSPAVSIRGFTSYDTAEDGLRRPYNHAAVVEDKARVEVLNGLSGFLYGAAAPGGMVNYVYKRPTAQRYNSVTLGNYGGSQNYVHGDFGGPIDADGDTRYRLNVVKQEGNTAVDEQSISRELVSGAFDWDLTDKLLLEVNAVYNHYKTQSPSAYWFYSIPRGAAPDVSKNWSQAWALDEVTSTKFSNRLTYLLNEHITLRGAYSYNVLERPETVHTLNSVSSTAGYEQLAYRGGQSKSNYEAAQALADIQFDTAAISHKLTLGHFMFSEKAWTSSYFSGTGWLGPYSFATPTHIAQPAFPNDSNALYYAGRDSNRNYVIGDSIKLNQQWSALVGITRSTITSKTLAEDGSETQAQYKKSRNSPSLSLVFTPISWLSTYASYIEGLEIGGRAPDTASNAKEVMPAMVSKQKELGIKATLGEMQLTSALFEIEKAYEYTGSDNIYTQNGRQNHKGIELTATGKANQKLTLLGGVTLLDTQLKGGDYSGKKPINVADFVAKLYAEYELPVTGLSVSSGIYYTGKQWADEANTDRLPAYTTLDLGLRYTLNLQGKPLTLRVNVNNVEGKNYWANSYYVGAPRSIAFSAQYQF</sequence>
<evidence type="ECO:0000256" key="11">
    <source>
        <dbReference type="ARBA" id="ARBA00023136"/>
    </source>
</evidence>
<evidence type="ECO:0000256" key="14">
    <source>
        <dbReference type="PROSITE-ProRule" id="PRU01360"/>
    </source>
</evidence>
<dbReference type="InterPro" id="IPR010105">
    <property type="entry name" value="TonB_sidphr_rcpt"/>
</dbReference>
<dbReference type="InterPro" id="IPR000531">
    <property type="entry name" value="Beta-barrel_TonB"/>
</dbReference>
<dbReference type="PANTHER" id="PTHR32552">
    <property type="entry name" value="FERRICHROME IRON RECEPTOR-RELATED"/>
    <property type="match status" value="1"/>
</dbReference>
<dbReference type="SUPFAM" id="SSF56935">
    <property type="entry name" value="Porins"/>
    <property type="match status" value="1"/>
</dbReference>
<keyword evidence="11 14" id="KW-0472">Membrane</keyword>
<evidence type="ECO:0000256" key="10">
    <source>
        <dbReference type="ARBA" id="ARBA00023077"/>
    </source>
</evidence>
<dbReference type="InterPro" id="IPR012910">
    <property type="entry name" value="Plug_dom"/>
</dbReference>
<dbReference type="PANTHER" id="PTHR32552:SF82">
    <property type="entry name" value="FCUA PROTEIN"/>
    <property type="match status" value="1"/>
</dbReference>
<comment type="subcellular location">
    <subcellularLocation>
        <location evidence="1 14">Cell outer membrane</location>
        <topology evidence="1 14">Multi-pass membrane protein</topology>
    </subcellularLocation>
</comment>
<evidence type="ECO:0000256" key="7">
    <source>
        <dbReference type="ARBA" id="ARBA00022729"/>
    </source>
</evidence>
<evidence type="ECO:0000313" key="20">
    <source>
        <dbReference type="Proteomes" id="UP001410394"/>
    </source>
</evidence>
<evidence type="ECO:0000259" key="18">
    <source>
        <dbReference type="SMART" id="SM00965"/>
    </source>
</evidence>
<feature type="chain" id="PRO_5046553182" evidence="17">
    <location>
        <begin position="31"/>
        <end position="797"/>
    </location>
</feature>
<evidence type="ECO:0000256" key="2">
    <source>
        <dbReference type="ARBA" id="ARBA00009810"/>
    </source>
</evidence>